<evidence type="ECO:0000313" key="14">
    <source>
        <dbReference type="Proteomes" id="UP001324287"/>
    </source>
</evidence>
<keyword evidence="9 12" id="KW-1133">Transmembrane helix</keyword>
<keyword evidence="7" id="KW-0479">Metal-binding</keyword>
<keyword evidence="5" id="KW-0349">Heme</keyword>
<keyword evidence="13" id="KW-0560">Oxidoreductase</keyword>
<evidence type="ECO:0000256" key="3">
    <source>
        <dbReference type="ARBA" id="ARBA00022448"/>
    </source>
</evidence>
<keyword evidence="6 12" id="KW-0812">Transmembrane</keyword>
<evidence type="ECO:0000256" key="5">
    <source>
        <dbReference type="ARBA" id="ARBA00022617"/>
    </source>
</evidence>
<feature type="transmembrane region" description="Helical" evidence="12">
    <location>
        <begin position="66"/>
        <end position="90"/>
    </location>
</feature>
<keyword evidence="3" id="KW-0813">Transport</keyword>
<dbReference type="EMBL" id="CP141261">
    <property type="protein sequence ID" value="WRL61804.1"/>
    <property type="molecule type" value="Genomic_DNA"/>
</dbReference>
<evidence type="ECO:0000256" key="9">
    <source>
        <dbReference type="ARBA" id="ARBA00022989"/>
    </source>
</evidence>
<evidence type="ECO:0000256" key="11">
    <source>
        <dbReference type="ARBA" id="ARBA00023136"/>
    </source>
</evidence>
<keyword evidence="10" id="KW-0408">Iron</keyword>
<dbReference type="Proteomes" id="UP001324287">
    <property type="component" value="Chromosome"/>
</dbReference>
<name>A0ABZ1AXE6_9ACTN</name>
<proteinExistence type="inferred from homology"/>
<dbReference type="Pfam" id="PF01654">
    <property type="entry name" value="Cyt_bd_oxida_I"/>
    <property type="match status" value="1"/>
</dbReference>
<evidence type="ECO:0000256" key="12">
    <source>
        <dbReference type="SAM" id="Phobius"/>
    </source>
</evidence>
<keyword evidence="14" id="KW-1185">Reference proteome</keyword>
<evidence type="ECO:0000256" key="7">
    <source>
        <dbReference type="ARBA" id="ARBA00022723"/>
    </source>
</evidence>
<sequence length="160" mass="16947">MLFAVGAVSGTVLSFELGLLWPRLMGTYGAAFGLPFAVEGLFFFLEAIFVAIYLYGWKRMRPWPHFWAGVPIVLSGIGGTASVVAANGWMNQPAGFTMRDGEVVDVRPGRCSSTGASGTRPCTCCSRPTWWPASSSPPCTPSACCADVGTGTTGWGWPSP</sequence>
<organism evidence="13 14">
    <name type="scientific">Blastococcus brunescens</name>
    <dbReference type="NCBI Taxonomy" id="1564165"/>
    <lineage>
        <taxon>Bacteria</taxon>
        <taxon>Bacillati</taxon>
        <taxon>Actinomycetota</taxon>
        <taxon>Actinomycetes</taxon>
        <taxon>Geodermatophilales</taxon>
        <taxon>Geodermatophilaceae</taxon>
        <taxon>Blastococcus</taxon>
    </lineage>
</organism>
<evidence type="ECO:0000256" key="6">
    <source>
        <dbReference type="ARBA" id="ARBA00022692"/>
    </source>
</evidence>
<evidence type="ECO:0000256" key="2">
    <source>
        <dbReference type="ARBA" id="ARBA00009819"/>
    </source>
</evidence>
<evidence type="ECO:0000256" key="8">
    <source>
        <dbReference type="ARBA" id="ARBA00022982"/>
    </source>
</evidence>
<dbReference type="InterPro" id="IPR002585">
    <property type="entry name" value="Cyt-d_ubiquinol_oxidase_su_1"/>
</dbReference>
<comment type="subcellular location">
    <subcellularLocation>
        <location evidence="1">Cell membrane</location>
        <topology evidence="1">Multi-pass membrane protein</topology>
    </subcellularLocation>
</comment>
<keyword evidence="4" id="KW-1003">Cell membrane</keyword>
<evidence type="ECO:0000313" key="13">
    <source>
        <dbReference type="EMBL" id="WRL61804.1"/>
    </source>
</evidence>
<dbReference type="PANTHER" id="PTHR30365:SF14">
    <property type="entry name" value="CYTOCHROME BD MENAQUINOL OXIDASE SUBUNIT I-RELATED"/>
    <property type="match status" value="1"/>
</dbReference>
<dbReference type="EC" id="1.10.3.-" evidence="13"/>
<dbReference type="PANTHER" id="PTHR30365">
    <property type="entry name" value="CYTOCHROME D UBIQUINOL OXIDASE"/>
    <property type="match status" value="1"/>
</dbReference>
<evidence type="ECO:0000256" key="10">
    <source>
        <dbReference type="ARBA" id="ARBA00023004"/>
    </source>
</evidence>
<dbReference type="RefSeq" id="WP_324273164.1">
    <property type="nucleotide sequence ID" value="NZ_CP141261.1"/>
</dbReference>
<evidence type="ECO:0000256" key="1">
    <source>
        <dbReference type="ARBA" id="ARBA00004651"/>
    </source>
</evidence>
<gene>
    <name evidence="13" type="ORF">U6N30_16895</name>
</gene>
<accession>A0ABZ1AXE6</accession>
<comment type="similarity">
    <text evidence="2">Belongs to the cytochrome ubiquinol oxidase subunit 1 family.</text>
</comment>
<dbReference type="GO" id="GO:0016491">
    <property type="term" value="F:oxidoreductase activity"/>
    <property type="evidence" value="ECO:0007669"/>
    <property type="project" value="UniProtKB-KW"/>
</dbReference>
<evidence type="ECO:0000256" key="4">
    <source>
        <dbReference type="ARBA" id="ARBA00022475"/>
    </source>
</evidence>
<reference evidence="13 14" key="1">
    <citation type="submission" date="2023-12" db="EMBL/GenBank/DDBJ databases">
        <title>Blastococcus brunescens sp. nov., an actonobacterium isolated from sandstone collected in sahara desert.</title>
        <authorList>
            <person name="Gtari M."/>
            <person name="Ghodhbane F."/>
        </authorList>
    </citation>
    <scope>NUCLEOTIDE SEQUENCE [LARGE SCALE GENOMIC DNA]</scope>
    <source>
        <strain evidence="13 14">BMG 8361</strain>
    </source>
</reference>
<protein>
    <submittedName>
        <fullName evidence="13">Cytochrome ubiquinol oxidase subunit I</fullName>
        <ecNumber evidence="13">1.10.3.-</ecNumber>
    </submittedName>
</protein>
<feature type="transmembrane region" description="Helical" evidence="12">
    <location>
        <begin position="30"/>
        <end position="54"/>
    </location>
</feature>
<keyword evidence="8" id="KW-0249">Electron transport</keyword>
<keyword evidence="11 12" id="KW-0472">Membrane</keyword>